<organism evidence="1 2">
    <name type="scientific">Pyrobaculum islandicum (strain DSM 4184 / JCM 9189 / GEO3)</name>
    <dbReference type="NCBI Taxonomy" id="384616"/>
    <lineage>
        <taxon>Archaea</taxon>
        <taxon>Thermoproteota</taxon>
        <taxon>Thermoprotei</taxon>
        <taxon>Thermoproteales</taxon>
        <taxon>Thermoproteaceae</taxon>
        <taxon>Pyrobaculum</taxon>
    </lineage>
</organism>
<accession>A1RTB5</accession>
<dbReference type="SUPFAM" id="SSF46785">
    <property type="entry name" value="Winged helix' DNA-binding domain"/>
    <property type="match status" value="1"/>
</dbReference>
<dbReference type="GO" id="GO:0008270">
    <property type="term" value="F:zinc ion binding"/>
    <property type="evidence" value="ECO:0007669"/>
    <property type="project" value="TreeGrafter"/>
</dbReference>
<dbReference type="InterPro" id="IPR036390">
    <property type="entry name" value="WH_DNA-bd_sf"/>
</dbReference>
<dbReference type="Gene3D" id="1.10.10.10">
    <property type="entry name" value="Winged helix-like DNA-binding domain superfamily/Winged helix DNA-binding domain"/>
    <property type="match status" value="1"/>
</dbReference>
<evidence type="ECO:0000313" key="1">
    <source>
        <dbReference type="EMBL" id="ABL88197.1"/>
    </source>
</evidence>
<dbReference type="HOGENOM" id="CLU_096072_4_4_2"/>
<dbReference type="PANTHER" id="PTHR33202">
    <property type="entry name" value="ZINC UPTAKE REGULATION PROTEIN"/>
    <property type="match status" value="1"/>
</dbReference>
<proteinExistence type="predicted"/>
<dbReference type="GO" id="GO:0000976">
    <property type="term" value="F:transcription cis-regulatory region binding"/>
    <property type="evidence" value="ECO:0007669"/>
    <property type="project" value="TreeGrafter"/>
</dbReference>
<dbReference type="InterPro" id="IPR036388">
    <property type="entry name" value="WH-like_DNA-bd_sf"/>
</dbReference>
<dbReference type="Proteomes" id="UP000002595">
    <property type="component" value="Chromosome"/>
</dbReference>
<dbReference type="EMBL" id="CP000504">
    <property type="protein sequence ID" value="ABL88197.1"/>
    <property type="molecule type" value="Genomic_DNA"/>
</dbReference>
<dbReference type="STRING" id="384616.Pisl_1023"/>
<name>A1RTB5_PYRIL</name>
<evidence type="ECO:0000313" key="2">
    <source>
        <dbReference type="Proteomes" id="UP000002595"/>
    </source>
</evidence>
<keyword evidence="2" id="KW-1185">Reference proteome</keyword>
<dbReference type="GO" id="GO:1900376">
    <property type="term" value="P:regulation of secondary metabolite biosynthetic process"/>
    <property type="evidence" value="ECO:0007669"/>
    <property type="project" value="TreeGrafter"/>
</dbReference>
<reference evidence="1" key="1">
    <citation type="submission" date="2006-12" db="EMBL/GenBank/DDBJ databases">
        <title>Complete sequence of Pyrobaculum islandicum DSM 4184.</title>
        <authorList>
            <person name="Copeland A."/>
            <person name="Lucas S."/>
            <person name="Lapidus A."/>
            <person name="Barry K."/>
            <person name="Detter J.C."/>
            <person name="Glavina del Rio T."/>
            <person name="Dalin E."/>
            <person name="Tice H."/>
            <person name="Pitluck S."/>
            <person name="Meincke L."/>
            <person name="Brettin T."/>
            <person name="Bruce D."/>
            <person name="Han C."/>
            <person name="Tapia R."/>
            <person name="Gilna P."/>
            <person name="Schmutz J."/>
            <person name="Larimer F."/>
            <person name="Land M."/>
            <person name="Hauser L."/>
            <person name="Kyrpides N."/>
            <person name="Mikhailova N."/>
            <person name="Cozen A.E."/>
            <person name="Fitz-Gibbon S.T."/>
            <person name="House C.H."/>
            <person name="Saltikov C."/>
            <person name="Lowe T."/>
            <person name="Richardson P."/>
        </authorList>
    </citation>
    <scope>NUCLEOTIDE SEQUENCE [LARGE SCALE GENOMIC DNA]</scope>
    <source>
        <strain evidence="1">DSM 4184</strain>
    </source>
</reference>
<dbReference type="AlphaFoldDB" id="A1RTB5"/>
<dbReference type="GO" id="GO:0045892">
    <property type="term" value="P:negative regulation of DNA-templated transcription"/>
    <property type="evidence" value="ECO:0007669"/>
    <property type="project" value="TreeGrafter"/>
</dbReference>
<dbReference type="GO" id="GO:0003700">
    <property type="term" value="F:DNA-binding transcription factor activity"/>
    <property type="evidence" value="ECO:0007669"/>
    <property type="project" value="InterPro"/>
</dbReference>
<sequence>MYMEISQMTQALKERGYRITPQRLEVINIVMEKLAKKEHPTFNDILNEVKQKMPSISASTVYSVLKLLEDGGYIVSFEHNGRTYYDSTTPHINVVCTNVNKVIDLDNREIIEMLKKQGIFPTSIVVKAICAEK</sequence>
<dbReference type="CDD" id="cd07153">
    <property type="entry name" value="Fur_like"/>
    <property type="match status" value="1"/>
</dbReference>
<dbReference type="eggNOG" id="arCOG01868">
    <property type="taxonomic scope" value="Archaea"/>
</dbReference>
<protein>
    <submittedName>
        <fullName evidence="1">Ferric uptake regulator, Fur family</fullName>
    </submittedName>
</protein>
<dbReference type="KEGG" id="pis:Pisl_1023"/>
<gene>
    <name evidence="1" type="ordered locus">Pisl_1023</name>
</gene>
<dbReference type="Pfam" id="PF01475">
    <property type="entry name" value="FUR"/>
    <property type="match status" value="1"/>
</dbReference>
<dbReference type="InterPro" id="IPR002481">
    <property type="entry name" value="FUR"/>
</dbReference>
<dbReference type="PANTHER" id="PTHR33202:SF7">
    <property type="entry name" value="FERRIC UPTAKE REGULATION PROTEIN"/>
    <property type="match status" value="1"/>
</dbReference>